<protein>
    <recommendedName>
        <fullName evidence="3">PPM-type phosphatase domain-containing protein</fullName>
    </recommendedName>
</protein>
<feature type="transmembrane region" description="Helical" evidence="2">
    <location>
        <begin position="91"/>
        <end position="111"/>
    </location>
</feature>
<dbReference type="EMBL" id="UINC01009221">
    <property type="protein sequence ID" value="SVA41374.1"/>
    <property type="molecule type" value="Genomic_DNA"/>
</dbReference>
<feature type="transmembrane region" description="Helical" evidence="2">
    <location>
        <begin position="12"/>
        <end position="32"/>
    </location>
</feature>
<keyword evidence="1" id="KW-0378">Hydrolase</keyword>
<dbReference type="PANTHER" id="PTHR43156:SF2">
    <property type="entry name" value="STAGE II SPORULATION PROTEIN E"/>
    <property type="match status" value="1"/>
</dbReference>
<feature type="domain" description="PPM-type phosphatase" evidence="3">
    <location>
        <begin position="153"/>
        <end position="367"/>
    </location>
</feature>
<dbReference type="InterPro" id="IPR036457">
    <property type="entry name" value="PPM-type-like_dom_sf"/>
</dbReference>
<dbReference type="Gene3D" id="3.60.40.10">
    <property type="entry name" value="PPM-type phosphatase domain"/>
    <property type="match status" value="1"/>
</dbReference>
<reference evidence="4" key="1">
    <citation type="submission" date="2018-05" db="EMBL/GenBank/DDBJ databases">
        <authorList>
            <person name="Lanie J.A."/>
            <person name="Ng W.-L."/>
            <person name="Kazmierczak K.M."/>
            <person name="Andrzejewski T.M."/>
            <person name="Davidsen T.M."/>
            <person name="Wayne K.J."/>
            <person name="Tettelin H."/>
            <person name="Glass J.I."/>
            <person name="Rusch D."/>
            <person name="Podicherti R."/>
            <person name="Tsui H.-C.T."/>
            <person name="Winkler M.E."/>
        </authorList>
    </citation>
    <scope>NUCLEOTIDE SEQUENCE</scope>
</reference>
<keyword evidence="2" id="KW-0472">Membrane</keyword>
<sequence>VATDRYYAEIPMRTPVLTLLGVVCLAATLAWARSARQRYRILHRIDPEETPDAYTLAWSTFRKELHATALYGLLTLASFVTAFINTVDAPVVFALVAIPALVSTSWARNAVREARMARKSIDIERRAQEALDQEELAPKAWAARLAPEELPEFTGFDVGRVYQAGTGLMAGDFFDVFRAAPTRLAAVIGDVSGQGIESSITAFQAKYLLRTFLRQFRDPAQALEELNRQMSSVDRSEEFISLVVVVFDTEAETLRYASAGHPAAFLWHEREVRPLRSTGPLLMLDPEGHFFSREIPLARDDMAVMYTDGLVEARRGDEEFGEDRIGDAIRRNPGIVPDVLCKQLLDSANDFHQGILDDDVAILAIRKT</sequence>
<proteinExistence type="predicted"/>
<evidence type="ECO:0000259" key="3">
    <source>
        <dbReference type="SMART" id="SM00331"/>
    </source>
</evidence>
<gene>
    <name evidence="4" type="ORF">METZ01_LOCUS94228</name>
</gene>
<accession>A0A381VMB5</accession>
<feature type="transmembrane region" description="Helical" evidence="2">
    <location>
        <begin position="68"/>
        <end position="85"/>
    </location>
</feature>
<dbReference type="InterPro" id="IPR052016">
    <property type="entry name" value="Bact_Sigma-Reg"/>
</dbReference>
<organism evidence="4">
    <name type="scientific">marine metagenome</name>
    <dbReference type="NCBI Taxonomy" id="408172"/>
    <lineage>
        <taxon>unclassified sequences</taxon>
        <taxon>metagenomes</taxon>
        <taxon>ecological metagenomes</taxon>
    </lineage>
</organism>
<dbReference type="Pfam" id="PF07228">
    <property type="entry name" value="SpoIIE"/>
    <property type="match status" value="1"/>
</dbReference>
<keyword evidence="2" id="KW-1133">Transmembrane helix</keyword>
<name>A0A381VMB5_9ZZZZ</name>
<dbReference type="GO" id="GO:0016791">
    <property type="term" value="F:phosphatase activity"/>
    <property type="evidence" value="ECO:0007669"/>
    <property type="project" value="TreeGrafter"/>
</dbReference>
<keyword evidence="2" id="KW-0812">Transmembrane</keyword>
<evidence type="ECO:0000256" key="1">
    <source>
        <dbReference type="ARBA" id="ARBA00022801"/>
    </source>
</evidence>
<dbReference type="SUPFAM" id="SSF81606">
    <property type="entry name" value="PP2C-like"/>
    <property type="match status" value="1"/>
</dbReference>
<evidence type="ECO:0000256" key="2">
    <source>
        <dbReference type="SAM" id="Phobius"/>
    </source>
</evidence>
<dbReference type="AlphaFoldDB" id="A0A381VMB5"/>
<dbReference type="InterPro" id="IPR001932">
    <property type="entry name" value="PPM-type_phosphatase-like_dom"/>
</dbReference>
<feature type="non-terminal residue" evidence="4">
    <location>
        <position position="1"/>
    </location>
</feature>
<dbReference type="PANTHER" id="PTHR43156">
    <property type="entry name" value="STAGE II SPORULATION PROTEIN E-RELATED"/>
    <property type="match status" value="1"/>
</dbReference>
<evidence type="ECO:0000313" key="4">
    <source>
        <dbReference type="EMBL" id="SVA41374.1"/>
    </source>
</evidence>
<dbReference type="SMART" id="SM00331">
    <property type="entry name" value="PP2C_SIG"/>
    <property type="match status" value="1"/>
</dbReference>